<dbReference type="EMBL" id="SNVV01000005">
    <property type="protein sequence ID" value="TDN53436.1"/>
    <property type="molecule type" value="Genomic_DNA"/>
</dbReference>
<evidence type="ECO:0000313" key="2">
    <source>
        <dbReference type="EMBL" id="TDN53436.1"/>
    </source>
</evidence>
<keyword evidence="1" id="KW-0812">Transmembrane</keyword>
<dbReference type="Proteomes" id="UP000295129">
    <property type="component" value="Unassembled WGS sequence"/>
</dbReference>
<evidence type="ECO:0000256" key="1">
    <source>
        <dbReference type="SAM" id="Phobius"/>
    </source>
</evidence>
<protein>
    <submittedName>
        <fullName evidence="2">Uncharacterized protein</fullName>
    </submittedName>
</protein>
<organism evidence="2 3">
    <name type="scientific">Azoarcus indigens</name>
    <dbReference type="NCBI Taxonomy" id="29545"/>
    <lineage>
        <taxon>Bacteria</taxon>
        <taxon>Pseudomonadati</taxon>
        <taxon>Pseudomonadota</taxon>
        <taxon>Betaproteobacteria</taxon>
        <taxon>Rhodocyclales</taxon>
        <taxon>Zoogloeaceae</taxon>
        <taxon>Azoarcus</taxon>
    </lineage>
</organism>
<proteinExistence type="predicted"/>
<keyword evidence="1" id="KW-1133">Transmembrane helix</keyword>
<name>A0A4R6E693_9RHOO</name>
<gene>
    <name evidence="2" type="ORF">C7389_105109</name>
</gene>
<dbReference type="AlphaFoldDB" id="A0A4R6E693"/>
<evidence type="ECO:0000313" key="3">
    <source>
        <dbReference type="Proteomes" id="UP000295129"/>
    </source>
</evidence>
<keyword evidence="1" id="KW-0472">Membrane</keyword>
<accession>A0A4R6E693</accession>
<comment type="caution">
    <text evidence="2">The sequence shown here is derived from an EMBL/GenBank/DDBJ whole genome shotgun (WGS) entry which is preliminary data.</text>
</comment>
<dbReference type="RefSeq" id="WP_162851696.1">
    <property type="nucleotide sequence ID" value="NZ_SNVV01000005.1"/>
</dbReference>
<sequence>MKPTTHRRPRAALCSAFACPRSPLRRMQRALGLLISTAGLLIWLSGSMPG</sequence>
<keyword evidence="3" id="KW-1185">Reference proteome</keyword>
<feature type="transmembrane region" description="Helical" evidence="1">
    <location>
        <begin position="30"/>
        <end position="48"/>
    </location>
</feature>
<reference evidence="2 3" key="1">
    <citation type="submission" date="2019-03" db="EMBL/GenBank/DDBJ databases">
        <title>Genomic Encyclopedia of Type Strains, Phase IV (KMG-IV): sequencing the most valuable type-strain genomes for metagenomic binning, comparative biology and taxonomic classification.</title>
        <authorList>
            <person name="Goeker M."/>
        </authorList>
    </citation>
    <scope>NUCLEOTIDE SEQUENCE [LARGE SCALE GENOMIC DNA]</scope>
    <source>
        <strain evidence="2 3">DSM 12121</strain>
    </source>
</reference>